<dbReference type="PANTHER" id="PTHR12832:SF11">
    <property type="entry name" value="LD23868P"/>
    <property type="match status" value="1"/>
</dbReference>
<protein>
    <submittedName>
        <fullName evidence="2">Uncharacterized protein</fullName>
    </submittedName>
</protein>
<sequence>MDTNKEDVSENSQIATTSSICINNSNISSLNSDNKSATLATPGLFNYFLILIDVASPPNFISMDQLSDAANLLYNMNLVHEITVDSDFKLEMFTPPEDSLAKKVKETMHNVFWDILKSSLEADPVDYTQAFRLLEEAKESLLGLLINTPNNRHLRAHIEAKLDLDQARTQLAESGMLDLEDYGKIVIDLMAKMCAPARDDDVAELRTLTDPIEVFKLVPKVF</sequence>
<accession>A0ABD2PUP5</accession>
<dbReference type="AlphaFoldDB" id="A0ABD2PUP5"/>
<evidence type="ECO:0000256" key="1">
    <source>
        <dbReference type="ARBA" id="ARBA00010954"/>
    </source>
</evidence>
<dbReference type="Proteomes" id="UP001626550">
    <property type="component" value="Unassembled WGS sequence"/>
</dbReference>
<proteinExistence type="inferred from homology"/>
<dbReference type="Pfam" id="PF05794">
    <property type="entry name" value="Tcp11"/>
    <property type="match status" value="1"/>
</dbReference>
<name>A0ABD2PUP5_9PLAT</name>
<dbReference type="EMBL" id="JBJKFK010002395">
    <property type="protein sequence ID" value="KAL3311175.1"/>
    <property type="molecule type" value="Genomic_DNA"/>
</dbReference>
<comment type="caution">
    <text evidence="2">The sequence shown here is derived from an EMBL/GenBank/DDBJ whole genome shotgun (WGS) entry which is preliminary data.</text>
</comment>
<evidence type="ECO:0000313" key="2">
    <source>
        <dbReference type="EMBL" id="KAL3311175.1"/>
    </source>
</evidence>
<comment type="similarity">
    <text evidence="1">Belongs to the TCP11 family.</text>
</comment>
<keyword evidence="3" id="KW-1185">Reference proteome</keyword>
<dbReference type="PANTHER" id="PTHR12832">
    <property type="entry name" value="TESTIS-SPECIFIC PROTEIN PBS13 T-COMPLEX 11"/>
    <property type="match status" value="1"/>
</dbReference>
<evidence type="ECO:0000313" key="3">
    <source>
        <dbReference type="Proteomes" id="UP001626550"/>
    </source>
</evidence>
<gene>
    <name evidence="2" type="ORF">Ciccas_010247</name>
</gene>
<organism evidence="2 3">
    <name type="scientific">Cichlidogyrus casuarinus</name>
    <dbReference type="NCBI Taxonomy" id="1844966"/>
    <lineage>
        <taxon>Eukaryota</taxon>
        <taxon>Metazoa</taxon>
        <taxon>Spiralia</taxon>
        <taxon>Lophotrochozoa</taxon>
        <taxon>Platyhelminthes</taxon>
        <taxon>Monogenea</taxon>
        <taxon>Monopisthocotylea</taxon>
        <taxon>Dactylogyridea</taxon>
        <taxon>Ancyrocephalidae</taxon>
        <taxon>Cichlidogyrus</taxon>
    </lineage>
</organism>
<reference evidence="2 3" key="1">
    <citation type="submission" date="2024-11" db="EMBL/GenBank/DDBJ databases">
        <title>Adaptive evolution of stress response genes in parasites aligns with host niche diversity.</title>
        <authorList>
            <person name="Hahn C."/>
            <person name="Resl P."/>
        </authorList>
    </citation>
    <scope>NUCLEOTIDE SEQUENCE [LARGE SCALE GENOMIC DNA]</scope>
    <source>
        <strain evidence="2">EGGRZ-B1_66</strain>
        <tissue evidence="2">Body</tissue>
    </source>
</reference>
<dbReference type="InterPro" id="IPR008862">
    <property type="entry name" value="Tcp11"/>
</dbReference>